<name>A0ABW1INA5_9BACL</name>
<dbReference type="EMBL" id="JBHSQV010000115">
    <property type="protein sequence ID" value="MFC5986555.1"/>
    <property type="molecule type" value="Genomic_DNA"/>
</dbReference>
<evidence type="ECO:0000313" key="1">
    <source>
        <dbReference type="EMBL" id="MFC5986555.1"/>
    </source>
</evidence>
<proteinExistence type="predicted"/>
<comment type="caution">
    <text evidence="1">The sequence shown here is derived from an EMBL/GenBank/DDBJ whole genome shotgun (WGS) entry which is preliminary data.</text>
</comment>
<accession>A0ABW1INA5</accession>
<gene>
    <name evidence="1" type="ORF">ACFPXP_08965</name>
</gene>
<dbReference type="RefSeq" id="WP_379893881.1">
    <property type="nucleotide sequence ID" value="NZ_CBCSCT010000096.1"/>
</dbReference>
<dbReference type="Proteomes" id="UP001596250">
    <property type="component" value="Unassembled WGS sequence"/>
</dbReference>
<evidence type="ECO:0000313" key="2">
    <source>
        <dbReference type="Proteomes" id="UP001596250"/>
    </source>
</evidence>
<reference evidence="2" key="1">
    <citation type="journal article" date="2019" name="Int. J. Syst. Evol. Microbiol.">
        <title>The Global Catalogue of Microorganisms (GCM) 10K type strain sequencing project: providing services to taxonomists for standard genome sequencing and annotation.</title>
        <authorList>
            <consortium name="The Broad Institute Genomics Platform"/>
            <consortium name="The Broad Institute Genome Sequencing Center for Infectious Disease"/>
            <person name="Wu L."/>
            <person name="Ma J."/>
        </authorList>
    </citation>
    <scope>NUCLEOTIDE SEQUENCE [LARGE SCALE GENOMIC DNA]</scope>
    <source>
        <strain evidence="2">CCM 8749</strain>
    </source>
</reference>
<sequence length="64" mass="7159">MFSCHRTYNGGMLIVTDISSLDPAYLKLINRYMDVLNRKGIIGTVKVNLVELIRIFDAPLSSTA</sequence>
<keyword evidence="2" id="KW-1185">Reference proteome</keyword>
<protein>
    <submittedName>
        <fullName evidence="1">Uncharacterized protein</fullName>
    </submittedName>
</protein>
<organism evidence="1 2">
    <name type="scientific">Marinicrinis lubricantis</name>
    <dbReference type="NCBI Taxonomy" id="2086470"/>
    <lineage>
        <taxon>Bacteria</taxon>
        <taxon>Bacillati</taxon>
        <taxon>Bacillota</taxon>
        <taxon>Bacilli</taxon>
        <taxon>Bacillales</taxon>
        <taxon>Paenibacillaceae</taxon>
    </lineage>
</organism>